<evidence type="ECO:0000259" key="2">
    <source>
        <dbReference type="Pfam" id="PF12708"/>
    </source>
</evidence>
<name>A0A0G2EZV8_9PEZI</name>
<reference evidence="3 4" key="1">
    <citation type="submission" date="2015-03" db="EMBL/GenBank/DDBJ databases">
        <authorList>
            <person name="Morales-Cruz A."/>
            <person name="Amrine K.C."/>
            <person name="Cantu D."/>
        </authorList>
    </citation>
    <scope>NUCLEOTIDE SEQUENCE [LARGE SCALE GENOMIC DNA]</scope>
    <source>
        <strain evidence="3">DS831</strain>
    </source>
</reference>
<dbReference type="Gene3D" id="2.160.20.10">
    <property type="entry name" value="Single-stranded right-handed beta-helix, Pectin lyase-like"/>
    <property type="match status" value="2"/>
</dbReference>
<feature type="domain" description="Rhamnogalacturonase A/B/Epimerase-like pectate lyase" evidence="2">
    <location>
        <begin position="110"/>
        <end position="339"/>
    </location>
</feature>
<dbReference type="GO" id="GO:0004650">
    <property type="term" value="F:polygalacturonase activity"/>
    <property type="evidence" value="ECO:0007669"/>
    <property type="project" value="InterPro"/>
</dbReference>
<dbReference type="InterPro" id="IPR011050">
    <property type="entry name" value="Pectin_lyase_fold/virulence"/>
</dbReference>
<proteinExistence type="predicted"/>
<feature type="domain" description="Rhamnogalacturonase A/B/Epimerase-like pectate lyase" evidence="2">
    <location>
        <begin position="465"/>
        <end position="526"/>
    </location>
</feature>
<gene>
    <name evidence="3" type="ORF">UCDDS831_g00487</name>
</gene>
<dbReference type="FunFam" id="2.160.20.10:FF:000049">
    <property type="entry name" value="Putative exo-beta-1,3-glucanase"/>
    <property type="match status" value="1"/>
</dbReference>
<sequence>MRPCCLLSVALAFGLSAAAPTYGTGPATANATGAPVPSLNASPSIVYTPDPSGAPYPLYNGSASNSTGSPFSAACTPLTVDNPSTYWLEDITHNGLSSYLNSSVGDYSTFRNVVKDFGADNSGNTDASTAIQNAINAGPANGALRSQKDNGYGSTGQPAVVYLPAGTYRLSSPLQLFIGTVFVGDPINPPVLKVASNFSDSHVIYGKDPRYGGTINFFVGLKNVVIDSTAVSPSNSIALLDWTVSQATQITNVVFNMPGNSTGHVGMRIGEWPGGDGYNSNIIINDLTFNGGYIGIYASGQQWLFKSIKFSGCRIGAQLGGHDIVLTGSTFEHCGIGINATDIGGSFVVIDTSTSNTGTFVFSTDTYKPNGIVLENIQHDGTTVELNGQTLFSGNVDDTWFRGNAYPTPGSGAHSWIPDGQTGKTPRTTALLDGNNYVAIAPPTYKEYSVDKVVNIKAVDGLPVYGDGVTDDTDNINAILAQYAGCSIIYWPAGTYIVTDTITIPVGSRIFGDAFGTAIAANGSNFWNPDEPRAMVKVGNSGDVGVAQISDMLLTVADVLQGCKLLEINMAGATPGDVGLWNTHFRVGGSNGSKVQTNCAAGTSPAQCKAAWGLLHLTDTSSAYIENMWGWTADHDLDGPYGEQVIAVGRGALVEATKGTWLVGTGMEHNTLYEYNFWNAQNVYAAMQQSETPYWQGPNNSSWAAAPYPWADNLIASDPDFAGCNGDAYCGMAWLERMNEGTSDLFLYGGALWTFFNGGVNKACTENGDNCQQSAIEINEAKRTYLYGTNVKAVERIVVSDGGAGVATSADSSGGWGGVVAAYLFNT</sequence>
<dbReference type="PANTHER" id="PTHR33928:SF2">
    <property type="entry name" value="PECTATE LYASE SUPERFAMILY PROTEIN DOMAIN-CONTAINING PROTEIN-RELATED"/>
    <property type="match status" value="1"/>
</dbReference>
<feature type="chain" id="PRO_5002543966" evidence="1">
    <location>
        <begin position="19"/>
        <end position="827"/>
    </location>
</feature>
<evidence type="ECO:0000313" key="3">
    <source>
        <dbReference type="EMBL" id="KKY28122.1"/>
    </source>
</evidence>
<organism evidence="3 4">
    <name type="scientific">Diplodia seriata</name>
    <dbReference type="NCBI Taxonomy" id="420778"/>
    <lineage>
        <taxon>Eukaryota</taxon>
        <taxon>Fungi</taxon>
        <taxon>Dikarya</taxon>
        <taxon>Ascomycota</taxon>
        <taxon>Pezizomycotina</taxon>
        <taxon>Dothideomycetes</taxon>
        <taxon>Dothideomycetes incertae sedis</taxon>
        <taxon>Botryosphaeriales</taxon>
        <taxon>Botryosphaeriaceae</taxon>
        <taxon>Diplodia</taxon>
    </lineage>
</organism>
<dbReference type="Proteomes" id="UP000034182">
    <property type="component" value="Unassembled WGS sequence"/>
</dbReference>
<dbReference type="InterPro" id="IPR039279">
    <property type="entry name" value="QRT3-like"/>
</dbReference>
<accession>A0A0G2EZV8</accession>
<dbReference type="PANTHER" id="PTHR33928">
    <property type="entry name" value="POLYGALACTURONASE QRT3"/>
    <property type="match status" value="1"/>
</dbReference>
<reference evidence="3 4" key="2">
    <citation type="submission" date="2015-05" db="EMBL/GenBank/DDBJ databases">
        <title>Distinctive expansion of gene families associated with plant cell wall degradation and secondary metabolism in the genomes of grapevine trunk pathogens.</title>
        <authorList>
            <person name="Lawrence D.P."/>
            <person name="Travadon R."/>
            <person name="Rolshausen P.E."/>
            <person name="Baumgartner K."/>
        </authorList>
    </citation>
    <scope>NUCLEOTIDE SEQUENCE [LARGE SCALE GENOMIC DNA]</scope>
    <source>
        <strain evidence="3">DS831</strain>
    </source>
</reference>
<feature type="signal peptide" evidence="1">
    <location>
        <begin position="1"/>
        <end position="18"/>
    </location>
</feature>
<dbReference type="EMBL" id="LAQI01000012">
    <property type="protein sequence ID" value="KKY28122.1"/>
    <property type="molecule type" value="Genomic_DNA"/>
</dbReference>
<dbReference type="InterPro" id="IPR012334">
    <property type="entry name" value="Pectin_lyas_fold"/>
</dbReference>
<evidence type="ECO:0000256" key="1">
    <source>
        <dbReference type="SAM" id="SignalP"/>
    </source>
</evidence>
<protein>
    <submittedName>
        <fullName evidence="3">Putative exo-beta</fullName>
    </submittedName>
</protein>
<evidence type="ECO:0000313" key="4">
    <source>
        <dbReference type="Proteomes" id="UP000034182"/>
    </source>
</evidence>
<comment type="caution">
    <text evidence="3">The sequence shown here is derived from an EMBL/GenBank/DDBJ whole genome shotgun (WGS) entry which is preliminary data.</text>
</comment>
<dbReference type="Pfam" id="PF12708">
    <property type="entry name" value="Pect-lyase_RHGA_epim"/>
    <property type="match status" value="2"/>
</dbReference>
<dbReference type="CDD" id="cd23668">
    <property type="entry name" value="GH55_beta13glucanase-like"/>
    <property type="match status" value="1"/>
</dbReference>
<dbReference type="InterPro" id="IPR024535">
    <property type="entry name" value="RHGA/B-epi-like_pectate_lyase"/>
</dbReference>
<dbReference type="SUPFAM" id="SSF51126">
    <property type="entry name" value="Pectin lyase-like"/>
    <property type="match status" value="2"/>
</dbReference>
<keyword evidence="1" id="KW-0732">Signal</keyword>
<dbReference type="AlphaFoldDB" id="A0A0G2EZV8"/>